<dbReference type="GO" id="GO:0044341">
    <property type="term" value="P:sodium-dependent phosphate transport"/>
    <property type="evidence" value="ECO:0007669"/>
    <property type="project" value="InterPro"/>
</dbReference>
<evidence type="ECO:0000259" key="8">
    <source>
        <dbReference type="Pfam" id="PF01895"/>
    </source>
</evidence>
<feature type="coiled-coil region" evidence="6">
    <location>
        <begin position="474"/>
        <end position="501"/>
    </location>
</feature>
<dbReference type="GO" id="GO:0005886">
    <property type="term" value="C:plasma membrane"/>
    <property type="evidence" value="ECO:0007669"/>
    <property type="project" value="UniProtKB-SubCell"/>
</dbReference>
<dbReference type="EMBL" id="SLZV01000021">
    <property type="protein sequence ID" value="TCS66018.1"/>
    <property type="molecule type" value="Genomic_DNA"/>
</dbReference>
<feature type="transmembrane region" description="Helical" evidence="7">
    <location>
        <begin position="101"/>
        <end position="123"/>
    </location>
</feature>
<gene>
    <name evidence="10" type="ORF">EDD74_12147</name>
    <name evidence="9" type="ORF">FAEUMB_19400</name>
</gene>
<keyword evidence="3 7" id="KW-0812">Transmembrane</keyword>
<evidence type="ECO:0000256" key="4">
    <source>
        <dbReference type="ARBA" id="ARBA00022989"/>
    </source>
</evidence>
<keyword evidence="2" id="KW-1003">Cell membrane</keyword>
<accession>A0A4R3JIX3</accession>
<dbReference type="InterPro" id="IPR038078">
    <property type="entry name" value="PhoU-like_sf"/>
</dbReference>
<name>A0A4R3JIX3_9FIRM</name>
<feature type="transmembrane region" description="Helical" evidence="7">
    <location>
        <begin position="285"/>
        <end position="309"/>
    </location>
</feature>
<keyword evidence="4 7" id="KW-1133">Transmembrane helix</keyword>
<dbReference type="EMBL" id="BHEO01000008">
    <property type="protein sequence ID" value="GBU05399.1"/>
    <property type="molecule type" value="Genomic_DNA"/>
</dbReference>
<keyword evidence="5 7" id="KW-0472">Membrane</keyword>
<dbReference type="Proteomes" id="UP000294613">
    <property type="component" value="Unassembled WGS sequence"/>
</dbReference>
<dbReference type="InterPro" id="IPR004633">
    <property type="entry name" value="NaPi_cotrn-rel/YqeW-like"/>
</dbReference>
<evidence type="ECO:0000256" key="2">
    <source>
        <dbReference type="ARBA" id="ARBA00022475"/>
    </source>
</evidence>
<dbReference type="PANTHER" id="PTHR10010">
    <property type="entry name" value="SOLUTE CARRIER FAMILY 34 SODIUM PHOSPHATE , MEMBER 2-RELATED"/>
    <property type="match status" value="1"/>
</dbReference>
<dbReference type="NCBIfam" id="TIGR00704">
    <property type="entry name" value="NaPi_cotrn_rel"/>
    <property type="match status" value="1"/>
</dbReference>
<feature type="transmembrane region" description="Helical" evidence="7">
    <location>
        <begin position="244"/>
        <end position="265"/>
    </location>
</feature>
<evidence type="ECO:0000313" key="9">
    <source>
        <dbReference type="EMBL" id="GBU05399.1"/>
    </source>
</evidence>
<dbReference type="RefSeq" id="WP_116441815.1">
    <property type="nucleotide sequence ID" value="NZ_BHEO01000008.1"/>
</dbReference>
<feature type="transmembrane region" description="Helical" evidence="7">
    <location>
        <begin position="174"/>
        <end position="199"/>
    </location>
</feature>
<comment type="subcellular location">
    <subcellularLocation>
        <location evidence="1">Cell membrane</location>
        <topology evidence="1">Multi-pass membrane protein</topology>
    </subcellularLocation>
</comment>
<keyword evidence="12" id="KW-1185">Reference proteome</keyword>
<dbReference type="Pfam" id="PF02690">
    <property type="entry name" value="Na_Pi_cotrans"/>
    <property type="match status" value="1"/>
</dbReference>
<dbReference type="Gene3D" id="1.20.58.220">
    <property type="entry name" value="Phosphate transport system protein phou homolog 2, domain 2"/>
    <property type="match status" value="1"/>
</dbReference>
<evidence type="ECO:0000256" key="3">
    <source>
        <dbReference type="ARBA" id="ARBA00022692"/>
    </source>
</evidence>
<evidence type="ECO:0000313" key="11">
    <source>
        <dbReference type="Proteomes" id="UP000294613"/>
    </source>
</evidence>
<organism evidence="10 11">
    <name type="scientific">Faecalimonas umbilicata</name>
    <dbReference type="NCBI Taxonomy" id="1912855"/>
    <lineage>
        <taxon>Bacteria</taxon>
        <taxon>Bacillati</taxon>
        <taxon>Bacillota</taxon>
        <taxon>Clostridia</taxon>
        <taxon>Lachnospirales</taxon>
        <taxon>Lachnospiraceae</taxon>
        <taxon>Faecalimonas</taxon>
    </lineage>
</organism>
<evidence type="ECO:0000313" key="10">
    <source>
        <dbReference type="EMBL" id="TCS66018.1"/>
    </source>
</evidence>
<dbReference type="AlphaFoldDB" id="A0A4R3JIX3"/>
<feature type="transmembrane region" description="Helical" evidence="7">
    <location>
        <begin position="211"/>
        <end position="232"/>
    </location>
</feature>
<dbReference type="InterPro" id="IPR026022">
    <property type="entry name" value="PhoU_dom"/>
</dbReference>
<dbReference type="PANTHER" id="PTHR10010:SF46">
    <property type="entry name" value="SODIUM-DEPENDENT PHOSPHATE TRANSPORT PROTEIN 2B"/>
    <property type="match status" value="1"/>
</dbReference>
<dbReference type="NCBIfam" id="NF037997">
    <property type="entry name" value="Na_Pi_symport"/>
    <property type="match status" value="1"/>
</dbReference>
<dbReference type="GO" id="GO:0005436">
    <property type="term" value="F:sodium:phosphate symporter activity"/>
    <property type="evidence" value="ECO:0007669"/>
    <property type="project" value="InterPro"/>
</dbReference>
<dbReference type="Proteomes" id="UP000702954">
    <property type="component" value="Unassembled WGS sequence"/>
</dbReference>
<keyword evidence="6" id="KW-0175">Coiled coil</keyword>
<evidence type="ECO:0000313" key="12">
    <source>
        <dbReference type="Proteomes" id="UP000702954"/>
    </source>
</evidence>
<protein>
    <submittedName>
        <fullName evidence="9">Na/Pi cotransporter</fullName>
    </submittedName>
    <submittedName>
        <fullName evidence="10">Phosphate:Na+ symporter</fullName>
    </submittedName>
</protein>
<evidence type="ECO:0000256" key="7">
    <source>
        <dbReference type="SAM" id="Phobius"/>
    </source>
</evidence>
<comment type="caution">
    <text evidence="10">The sequence shown here is derived from an EMBL/GenBank/DDBJ whole genome shotgun (WGS) entry which is preliminary data.</text>
</comment>
<reference evidence="10 11" key="2">
    <citation type="submission" date="2019-03" db="EMBL/GenBank/DDBJ databases">
        <title>Genomic Encyclopedia of Type Strains, Phase IV (KMG-IV): sequencing the most valuable type-strain genomes for metagenomic binning, comparative biology and taxonomic classification.</title>
        <authorList>
            <person name="Goeker M."/>
        </authorList>
    </citation>
    <scope>NUCLEOTIDE SEQUENCE [LARGE SCALE GENOMIC DNA]</scope>
    <source>
        <strain evidence="10 11">DSM 103426</strain>
    </source>
</reference>
<feature type="domain" description="PhoU" evidence="8">
    <location>
        <begin position="453"/>
        <end position="536"/>
    </location>
</feature>
<evidence type="ECO:0000256" key="1">
    <source>
        <dbReference type="ARBA" id="ARBA00004651"/>
    </source>
</evidence>
<evidence type="ECO:0000256" key="5">
    <source>
        <dbReference type="ARBA" id="ARBA00023136"/>
    </source>
</evidence>
<proteinExistence type="predicted"/>
<dbReference type="SUPFAM" id="SSF109755">
    <property type="entry name" value="PhoU-like"/>
    <property type="match status" value="1"/>
</dbReference>
<evidence type="ECO:0000256" key="6">
    <source>
        <dbReference type="SAM" id="Coils"/>
    </source>
</evidence>
<dbReference type="InterPro" id="IPR003841">
    <property type="entry name" value="Na/Pi_transpt"/>
</dbReference>
<dbReference type="Pfam" id="PF01895">
    <property type="entry name" value="PhoU"/>
    <property type="match status" value="2"/>
</dbReference>
<feature type="domain" description="PhoU" evidence="8">
    <location>
        <begin position="349"/>
        <end position="432"/>
    </location>
</feature>
<feature type="transmembrane region" description="Helical" evidence="7">
    <location>
        <begin position="135"/>
        <end position="153"/>
    </location>
</feature>
<sequence>MRMEDILMLLGGLALFLYGMQMMSNGLETAAGNKMKSILEKLTSNRIKGVVVGAVITAVIQSSSATTVMVVGFVNSGLMTLNQAVWVIMGANIGTTITGQLIALDIGAIAPLIAFGGVAAITFVKNERVRHISEIFAGLGVLFIGMGMMGDAMQPLQQSETFVNFMTKASNPVVGILVGAIFTAVIQSSSASVGILQALAGTGVIPLSSAVYVLFGQNIGTCITAVLASIGTKTNAKRATVIHLMFNIFGSILFTFISMLTPFVSWVEALSPGNTVAQIANVHTIFNIVTTLILLPVGTYMAKLAVLILPEGKEETIEERGLKHIKVFENSYSVGNEALALAELEQEVDRMRGMVAQNIEESYDAVLTGNLGAWDSLKEREEYIDYLNAEISKYIVRQMSGEKSVAGSKSMSSYYIIVGNIERIGDHAMNILGYAKNLNEWGIQLSQEALEEVRQMKKICEKALADISMHNGSRKEFLEKAARNEQKIDDLEEMYLKKQIERMKSGSCNAEAGILFSELLTDFERIGDHVLNIAEQYQHMAR</sequence>
<reference evidence="9 12" key="1">
    <citation type="journal article" date="2018" name="Int. J. Syst. Evol. Microbiol.">
        <title>Draft Genome Sequence of Faecalimonas umbilicata JCM 30896T, an Acetate-Producing Bacterium Isolated from Human Feces.</title>
        <authorList>
            <person name="Sakamoto M."/>
            <person name="Ikeyama N."/>
            <person name="Yuki M."/>
            <person name="Ohkuma M."/>
        </authorList>
    </citation>
    <scope>NUCLEOTIDE SEQUENCE [LARGE SCALE GENOMIC DNA]</scope>
    <source>
        <strain evidence="9 12">EGH7</strain>
    </source>
</reference>